<evidence type="ECO:0000313" key="3">
    <source>
        <dbReference type="EMBL" id="QJA83475.1"/>
    </source>
</evidence>
<gene>
    <name evidence="3" type="ORF">MM415A00279_0033</name>
    <name evidence="2" type="ORF">MM415B01091_0012</name>
    <name evidence="1" type="ORF">TM448A00597_0009</name>
</gene>
<accession>A0A6H1ZHI7</accession>
<sequence>MREDQHDKRVRHIMTPAEIKDYLSKMPCAYCGKIEQCFCTRKDRKRLERHVERREG</sequence>
<dbReference type="EMBL" id="MT144029">
    <property type="protein sequence ID" value="QJA47024.1"/>
    <property type="molecule type" value="Genomic_DNA"/>
</dbReference>
<evidence type="ECO:0000313" key="2">
    <source>
        <dbReference type="EMBL" id="QJA60560.1"/>
    </source>
</evidence>
<dbReference type="AlphaFoldDB" id="A0A6H1ZHI7"/>
<organism evidence="1">
    <name type="scientific">viral metagenome</name>
    <dbReference type="NCBI Taxonomy" id="1070528"/>
    <lineage>
        <taxon>unclassified sequences</taxon>
        <taxon>metagenomes</taxon>
        <taxon>organismal metagenomes</taxon>
    </lineage>
</organism>
<evidence type="ECO:0000313" key="1">
    <source>
        <dbReference type="EMBL" id="QJA47024.1"/>
    </source>
</evidence>
<dbReference type="EMBL" id="MT141413">
    <property type="protein sequence ID" value="QJA60560.1"/>
    <property type="molecule type" value="Genomic_DNA"/>
</dbReference>
<dbReference type="EMBL" id="MT142511">
    <property type="protein sequence ID" value="QJA83475.1"/>
    <property type="molecule type" value="Genomic_DNA"/>
</dbReference>
<reference evidence="1" key="1">
    <citation type="submission" date="2020-03" db="EMBL/GenBank/DDBJ databases">
        <title>The deep terrestrial virosphere.</title>
        <authorList>
            <person name="Holmfeldt K."/>
            <person name="Nilsson E."/>
            <person name="Simone D."/>
            <person name="Lopez-Fernandez M."/>
            <person name="Wu X."/>
            <person name="de Brujin I."/>
            <person name="Lundin D."/>
            <person name="Andersson A."/>
            <person name="Bertilsson S."/>
            <person name="Dopson M."/>
        </authorList>
    </citation>
    <scope>NUCLEOTIDE SEQUENCE</scope>
    <source>
        <strain evidence="3">MM415A00279</strain>
        <strain evidence="2">MM415B01091</strain>
        <strain evidence="1">TM448A00597</strain>
    </source>
</reference>
<protein>
    <submittedName>
        <fullName evidence="1">Uncharacterized protein</fullName>
    </submittedName>
</protein>
<proteinExistence type="predicted"/>
<name>A0A6H1ZHI7_9ZZZZ</name>